<dbReference type="GO" id="GO:0051371">
    <property type="term" value="F:muscle alpha-actinin binding"/>
    <property type="evidence" value="ECO:0007669"/>
    <property type="project" value="TreeGrafter"/>
</dbReference>
<dbReference type="EMBL" id="BMAT01006457">
    <property type="protein sequence ID" value="GFS13123.1"/>
    <property type="molecule type" value="Genomic_DNA"/>
</dbReference>
<dbReference type="PANTHER" id="PTHR24214:SF38">
    <property type="entry name" value="PDZ AND LIM DOMAIN PROTEIN ZASP-RELATED"/>
    <property type="match status" value="1"/>
</dbReference>
<dbReference type="GO" id="GO:0005912">
    <property type="term" value="C:adherens junction"/>
    <property type="evidence" value="ECO:0007669"/>
    <property type="project" value="TreeGrafter"/>
</dbReference>
<evidence type="ECO:0000256" key="1">
    <source>
        <dbReference type="ARBA" id="ARBA00004496"/>
    </source>
</evidence>
<keyword evidence="7" id="KW-1185">Reference proteome</keyword>
<dbReference type="PANTHER" id="PTHR24214">
    <property type="entry name" value="PDZ AND LIM DOMAIN PROTEIN ZASP"/>
    <property type="match status" value="1"/>
</dbReference>
<dbReference type="GO" id="GO:0001725">
    <property type="term" value="C:stress fiber"/>
    <property type="evidence" value="ECO:0007669"/>
    <property type="project" value="TreeGrafter"/>
</dbReference>
<dbReference type="InterPro" id="IPR050604">
    <property type="entry name" value="PDZ-LIM_domain"/>
</dbReference>
<dbReference type="SMART" id="SM00228">
    <property type="entry name" value="PDZ"/>
    <property type="match status" value="1"/>
</dbReference>
<dbReference type="Proteomes" id="UP000762676">
    <property type="component" value="Unassembled WGS sequence"/>
</dbReference>
<feature type="domain" description="PDZ" evidence="5">
    <location>
        <begin position="5"/>
        <end position="86"/>
    </location>
</feature>
<sequence>MAQFAVQLHRPHGGQWGFRLQGGRDFSSQLSVKRIENGSPAQGQLLPGDQIIGIGHTSTRGLTHMEANHLIKSAGNVLQLTILRGPSQDFSHIKPTGPIKFSPWKYNQQQQNHY</sequence>
<dbReference type="GO" id="GO:0031941">
    <property type="term" value="C:filamentous actin"/>
    <property type="evidence" value="ECO:0007669"/>
    <property type="project" value="TreeGrafter"/>
</dbReference>
<keyword evidence="3" id="KW-0440">LIM domain</keyword>
<comment type="subcellular location">
    <subcellularLocation>
        <location evidence="1">Cytoplasm</location>
    </subcellularLocation>
</comment>
<keyword evidence="3" id="KW-0862">Zinc</keyword>
<dbReference type="AlphaFoldDB" id="A0AAV4ITN4"/>
<proteinExistence type="predicted"/>
<reference evidence="6 7" key="1">
    <citation type="journal article" date="2021" name="Elife">
        <title>Chloroplast acquisition without the gene transfer in kleptoplastic sea slugs, Plakobranchus ocellatus.</title>
        <authorList>
            <person name="Maeda T."/>
            <person name="Takahashi S."/>
            <person name="Yoshida T."/>
            <person name="Shimamura S."/>
            <person name="Takaki Y."/>
            <person name="Nagai Y."/>
            <person name="Toyoda A."/>
            <person name="Suzuki Y."/>
            <person name="Arimoto A."/>
            <person name="Ishii H."/>
            <person name="Satoh N."/>
            <person name="Nishiyama T."/>
            <person name="Hasebe M."/>
            <person name="Maruyama T."/>
            <person name="Minagawa J."/>
            <person name="Obokata J."/>
            <person name="Shigenobu S."/>
        </authorList>
    </citation>
    <scope>NUCLEOTIDE SEQUENCE [LARGE SCALE GENOMIC DNA]</scope>
</reference>
<dbReference type="Gene3D" id="2.30.42.10">
    <property type="match status" value="1"/>
</dbReference>
<evidence type="ECO:0000313" key="7">
    <source>
        <dbReference type="Proteomes" id="UP000762676"/>
    </source>
</evidence>
<keyword evidence="3" id="KW-0479">Metal-binding</keyword>
<dbReference type="InterPro" id="IPR001478">
    <property type="entry name" value="PDZ"/>
</dbReference>
<comment type="caution">
    <text evidence="6">The sequence shown here is derived from an EMBL/GenBank/DDBJ whole genome shotgun (WGS) entry which is preliminary data.</text>
</comment>
<keyword evidence="2" id="KW-0963">Cytoplasm</keyword>
<evidence type="ECO:0000256" key="3">
    <source>
        <dbReference type="ARBA" id="ARBA00023038"/>
    </source>
</evidence>
<evidence type="ECO:0000256" key="2">
    <source>
        <dbReference type="ARBA" id="ARBA00022490"/>
    </source>
</evidence>
<dbReference type="InterPro" id="IPR036034">
    <property type="entry name" value="PDZ_sf"/>
</dbReference>
<evidence type="ECO:0000259" key="5">
    <source>
        <dbReference type="PROSITE" id="PS50106"/>
    </source>
</evidence>
<feature type="compositionally biased region" description="Polar residues" evidence="4">
    <location>
        <begin position="105"/>
        <end position="114"/>
    </location>
</feature>
<evidence type="ECO:0000313" key="6">
    <source>
        <dbReference type="EMBL" id="GFS13123.1"/>
    </source>
</evidence>
<dbReference type="CDD" id="cd23068">
    <property type="entry name" value="PDZ_ZASP52-like"/>
    <property type="match status" value="1"/>
</dbReference>
<dbReference type="GO" id="GO:0030036">
    <property type="term" value="P:actin cytoskeleton organization"/>
    <property type="evidence" value="ECO:0007669"/>
    <property type="project" value="TreeGrafter"/>
</dbReference>
<dbReference type="GO" id="GO:0030018">
    <property type="term" value="C:Z disc"/>
    <property type="evidence" value="ECO:0007669"/>
    <property type="project" value="TreeGrafter"/>
</dbReference>
<name>A0AAV4ITN4_9GAST</name>
<accession>A0AAV4ITN4</accession>
<dbReference type="Pfam" id="PF00595">
    <property type="entry name" value="PDZ"/>
    <property type="match status" value="1"/>
</dbReference>
<dbReference type="FunFam" id="2.30.42.10:FF:000055">
    <property type="entry name" value="PDZ and LIM domain protein 3"/>
    <property type="match status" value="1"/>
</dbReference>
<organism evidence="6 7">
    <name type="scientific">Elysia marginata</name>
    <dbReference type="NCBI Taxonomy" id="1093978"/>
    <lineage>
        <taxon>Eukaryota</taxon>
        <taxon>Metazoa</taxon>
        <taxon>Spiralia</taxon>
        <taxon>Lophotrochozoa</taxon>
        <taxon>Mollusca</taxon>
        <taxon>Gastropoda</taxon>
        <taxon>Heterobranchia</taxon>
        <taxon>Euthyneura</taxon>
        <taxon>Panpulmonata</taxon>
        <taxon>Sacoglossa</taxon>
        <taxon>Placobranchoidea</taxon>
        <taxon>Plakobranchidae</taxon>
        <taxon>Elysia</taxon>
    </lineage>
</organism>
<dbReference type="GO" id="GO:0061061">
    <property type="term" value="P:muscle structure development"/>
    <property type="evidence" value="ECO:0007669"/>
    <property type="project" value="TreeGrafter"/>
</dbReference>
<dbReference type="GO" id="GO:0003779">
    <property type="term" value="F:actin binding"/>
    <property type="evidence" value="ECO:0007669"/>
    <property type="project" value="TreeGrafter"/>
</dbReference>
<dbReference type="PROSITE" id="PS50106">
    <property type="entry name" value="PDZ"/>
    <property type="match status" value="1"/>
</dbReference>
<feature type="region of interest" description="Disordered" evidence="4">
    <location>
        <begin position="89"/>
        <end position="114"/>
    </location>
</feature>
<gene>
    <name evidence="6" type="ORF">ElyMa_003129200</name>
</gene>
<protein>
    <submittedName>
        <fullName evidence="6">PDZ and LIM domain protein 1</fullName>
    </submittedName>
</protein>
<evidence type="ECO:0000256" key="4">
    <source>
        <dbReference type="SAM" id="MobiDB-lite"/>
    </source>
</evidence>
<dbReference type="SUPFAM" id="SSF50156">
    <property type="entry name" value="PDZ domain-like"/>
    <property type="match status" value="1"/>
</dbReference>